<evidence type="ECO:0000313" key="2">
    <source>
        <dbReference type="EMBL" id="SKC42560.1"/>
    </source>
</evidence>
<keyword evidence="1" id="KW-0812">Transmembrane</keyword>
<keyword evidence="1" id="KW-1133">Transmembrane helix</keyword>
<accession>A0ABY1LLA8</accession>
<keyword evidence="3" id="KW-1185">Reference proteome</keyword>
<name>A0ABY1LLA8_9MICO</name>
<feature type="transmembrane region" description="Helical" evidence="1">
    <location>
        <begin position="115"/>
        <end position="135"/>
    </location>
</feature>
<dbReference type="EMBL" id="FUZO01000001">
    <property type="protein sequence ID" value="SKC42560.1"/>
    <property type="molecule type" value="Genomic_DNA"/>
</dbReference>
<proteinExistence type="predicted"/>
<protein>
    <submittedName>
        <fullName evidence="2">Uncharacterized protein</fullName>
    </submittedName>
</protein>
<comment type="caution">
    <text evidence="2">The sequence shown here is derived from an EMBL/GenBank/DDBJ whole genome shotgun (WGS) entry which is preliminary data.</text>
</comment>
<feature type="transmembrane region" description="Helical" evidence="1">
    <location>
        <begin position="26"/>
        <end position="44"/>
    </location>
</feature>
<dbReference type="RefSeq" id="WP_079704834.1">
    <property type="nucleotide sequence ID" value="NZ_FUZO01000001.1"/>
</dbReference>
<evidence type="ECO:0000313" key="3">
    <source>
        <dbReference type="Proteomes" id="UP000190827"/>
    </source>
</evidence>
<organism evidence="2 3">
    <name type="scientific">Plantibacter cousiniae</name>
    <name type="common">nom. nud.</name>
    <dbReference type="NCBI Taxonomy" id="199709"/>
    <lineage>
        <taxon>Bacteria</taxon>
        <taxon>Bacillati</taxon>
        <taxon>Actinomycetota</taxon>
        <taxon>Actinomycetes</taxon>
        <taxon>Micrococcales</taxon>
        <taxon>Microbacteriaceae</taxon>
        <taxon>Plantibacter</taxon>
    </lineage>
</organism>
<keyword evidence="1" id="KW-0472">Membrane</keyword>
<dbReference type="Proteomes" id="UP000190827">
    <property type="component" value="Unassembled WGS sequence"/>
</dbReference>
<evidence type="ECO:0000256" key="1">
    <source>
        <dbReference type="SAM" id="Phobius"/>
    </source>
</evidence>
<sequence length="151" mass="15754">MSPPIRLPDSFGDPGAAVPLDAVARTGRAVGIVLVVLAVVGAPMEGRHLYGLMAVDAPLDLARGCIGVSLLVVTLGRMDRERRDRWIVAAGILLLMVAVSGLVDRQLFGLVPSSLTPVDLLVTTALGVLLLRAGVRGSRRSADREDPAEAG</sequence>
<reference evidence="2 3" key="1">
    <citation type="submission" date="2017-02" db="EMBL/GenBank/DDBJ databases">
        <authorList>
            <person name="Varghese N."/>
            <person name="Submissions S."/>
        </authorList>
    </citation>
    <scope>NUCLEOTIDE SEQUENCE [LARGE SCALE GENOMIC DNA]</scope>
    <source>
        <strain evidence="2 3">VKM Ac-1787</strain>
    </source>
</reference>
<feature type="transmembrane region" description="Helical" evidence="1">
    <location>
        <begin position="86"/>
        <end position="103"/>
    </location>
</feature>
<gene>
    <name evidence="2" type="ORF">SAMN06295973_0824</name>
</gene>